<proteinExistence type="predicted"/>
<dbReference type="EMBL" id="CP029554">
    <property type="protein sequence ID" value="AXE37041.1"/>
    <property type="molecule type" value="Genomic_DNA"/>
</dbReference>
<evidence type="ECO:0000313" key="4">
    <source>
        <dbReference type="EMBL" id="AXE37041.1"/>
    </source>
</evidence>
<dbReference type="RefSeq" id="WP_114074513.1">
    <property type="nucleotide sequence ID" value="NZ_CP029554.1"/>
</dbReference>
<evidence type="ECO:0000313" key="5">
    <source>
        <dbReference type="Proteomes" id="UP000252038"/>
    </source>
</evidence>
<dbReference type="CDD" id="cd06422">
    <property type="entry name" value="NTP_transferase_like_1"/>
    <property type="match status" value="1"/>
</dbReference>
<sequence length="232" mass="24634">MKAMILAAGRGERMRPLTDDTPKPLLMAGGKPLIQWHIERLARAGVTELVINHAWLGARIEERLGDGSRFGVSIAYSPEGEALETAGGIATALPLLGDGPFLVLNGDVLSDFPLERLAEAAGRLDGGSTLAHLVLTPKAGYKTGRDLTLRGDGKVAACEDGDIPYTFCGLAAYHPVFFREVKAGAASPLLPWLLAAMERGQVRGELQTGLWLDVGTPERLAEADRVAAGWTA</sequence>
<dbReference type="NCBIfam" id="NF045761">
    <property type="entry name" value="NAMPUrTaseMurU"/>
    <property type="match status" value="1"/>
</dbReference>
<evidence type="ECO:0000256" key="1">
    <source>
        <dbReference type="ARBA" id="ARBA00022679"/>
    </source>
</evidence>
<dbReference type="PANTHER" id="PTHR43584:SF8">
    <property type="entry name" value="N-ACETYLMURAMATE ALPHA-1-PHOSPHATE URIDYLYLTRANSFERASE"/>
    <property type="match status" value="1"/>
</dbReference>
<dbReference type="AlphaFoldDB" id="A0A344UP43"/>
<gene>
    <name evidence="4" type="ORF">DK843_15790</name>
</gene>
<protein>
    <submittedName>
        <fullName evidence="4">Mannose-1-phosphate guanylyltransferase</fullName>
    </submittedName>
</protein>
<accession>A0A344UP43</accession>
<dbReference type="InterPro" id="IPR005835">
    <property type="entry name" value="NTP_transferase_dom"/>
</dbReference>
<dbReference type="GO" id="GO:0016779">
    <property type="term" value="F:nucleotidyltransferase activity"/>
    <property type="evidence" value="ECO:0007669"/>
    <property type="project" value="UniProtKB-KW"/>
</dbReference>
<dbReference type="KEGG" id="chrb:DK843_15790"/>
<organism evidence="4 5">
    <name type="scientific">Chromobacterium phragmitis</name>
    <dbReference type="NCBI Taxonomy" id="2202141"/>
    <lineage>
        <taxon>Bacteria</taxon>
        <taxon>Pseudomonadati</taxon>
        <taxon>Pseudomonadota</taxon>
        <taxon>Betaproteobacteria</taxon>
        <taxon>Neisseriales</taxon>
        <taxon>Chromobacteriaceae</taxon>
        <taxon>Chromobacterium</taxon>
    </lineage>
</organism>
<dbReference type="PANTHER" id="PTHR43584">
    <property type="entry name" value="NUCLEOTIDYL TRANSFERASE"/>
    <property type="match status" value="1"/>
</dbReference>
<dbReference type="Gene3D" id="3.90.550.10">
    <property type="entry name" value="Spore Coat Polysaccharide Biosynthesis Protein SpsA, Chain A"/>
    <property type="match status" value="1"/>
</dbReference>
<dbReference type="Pfam" id="PF00483">
    <property type="entry name" value="NTP_transferase"/>
    <property type="match status" value="1"/>
</dbReference>
<keyword evidence="2 4" id="KW-0548">Nucleotidyltransferase</keyword>
<name>A0A344UP43_9NEIS</name>
<dbReference type="SUPFAM" id="SSF53448">
    <property type="entry name" value="Nucleotide-diphospho-sugar transferases"/>
    <property type="match status" value="1"/>
</dbReference>
<dbReference type="InterPro" id="IPR054790">
    <property type="entry name" value="MurU"/>
</dbReference>
<evidence type="ECO:0000259" key="3">
    <source>
        <dbReference type="Pfam" id="PF00483"/>
    </source>
</evidence>
<dbReference type="Proteomes" id="UP000252038">
    <property type="component" value="Chromosome"/>
</dbReference>
<dbReference type="InterPro" id="IPR029044">
    <property type="entry name" value="Nucleotide-diphossugar_trans"/>
</dbReference>
<keyword evidence="1 4" id="KW-0808">Transferase</keyword>
<evidence type="ECO:0000256" key="2">
    <source>
        <dbReference type="ARBA" id="ARBA00022695"/>
    </source>
</evidence>
<dbReference type="InterPro" id="IPR050065">
    <property type="entry name" value="GlmU-like"/>
</dbReference>
<reference evidence="4 5" key="1">
    <citation type="submission" date="2018-05" db="EMBL/GenBank/DDBJ databases">
        <title>Genome sequencing, assembly and analysis of the novel insecticidal bacterium, Chromobacterium phragmitis.</title>
        <authorList>
            <person name="Sparks M.E."/>
            <person name="Blackburn M.B."/>
            <person name="Gundersen-Rindal D.E."/>
        </authorList>
    </citation>
    <scope>NUCLEOTIDE SEQUENCE [LARGE SCALE GENOMIC DNA]</scope>
    <source>
        <strain evidence="4">IIBBL 274-1</strain>
    </source>
</reference>
<feature type="domain" description="Nucleotidyl transferase" evidence="3">
    <location>
        <begin position="2"/>
        <end position="126"/>
    </location>
</feature>